<dbReference type="InterPro" id="IPR007325">
    <property type="entry name" value="KFase/CYL"/>
</dbReference>
<dbReference type="PATRIC" id="fig|883169.3.peg.1009"/>
<dbReference type="AlphaFoldDB" id="I7JVS9"/>
<dbReference type="STRING" id="29321.AAV33_09030"/>
<sequence>MDFVHLSHVLRPGGVAFPGEPTLGLRQDRARGDEQGSEFAAYTATLPGHVGTHMDGPRHHRLSGPSFDELPMRYFAYEGEEIALIDLPHRDEPASVVTRGDLEAHREEIAAARLLLIRTGFEARRDADPETYCERGVSLHPEACRWLSEECPRLDCVGMDWLSVGSPTNDYGTPAHRWLLGCRNDHLITAVEDMSLAPLGRRRIEFLTLGPLRLAGVDSAQVAAIAALGGETDGDREA</sequence>
<accession>I7JVS9</accession>
<dbReference type="GO" id="GO:0004061">
    <property type="term" value="F:arylformamidase activity"/>
    <property type="evidence" value="ECO:0007669"/>
    <property type="project" value="InterPro"/>
</dbReference>
<proteinExistence type="predicted"/>
<dbReference type="eggNOG" id="COG1878">
    <property type="taxonomic scope" value="Bacteria"/>
</dbReference>
<name>I7JVS9_9CORY</name>
<reference evidence="2 3" key="2">
    <citation type="submission" date="2012-08" db="EMBL/GenBank/DDBJ databases">
        <title>The Genome Sequence of Turicella otitidis ATCC 51513.</title>
        <authorList>
            <consortium name="The Broad Institute Genome Sequencing Platform"/>
            <person name="Earl A."/>
            <person name="Ward D."/>
            <person name="Feldgarden M."/>
            <person name="Gevers D."/>
            <person name="Huys G."/>
            <person name="Walker B."/>
            <person name="Young S.K."/>
            <person name="Zeng Q."/>
            <person name="Gargeya S."/>
            <person name="Fitzgerald M."/>
            <person name="Haas B."/>
            <person name="Abouelleil A."/>
            <person name="Alvarado L."/>
            <person name="Arachchi H.M."/>
            <person name="Berlin A.M."/>
            <person name="Chapman S.B."/>
            <person name="Goldberg J."/>
            <person name="Griggs A."/>
            <person name="Gujja S."/>
            <person name="Hansen M."/>
            <person name="Howarth C."/>
            <person name="Imamovic A."/>
            <person name="Larimer J."/>
            <person name="McCowen C."/>
            <person name="Montmayeur A."/>
            <person name="Murphy C."/>
            <person name="Neiman D."/>
            <person name="Pearson M."/>
            <person name="Priest M."/>
            <person name="Roberts A."/>
            <person name="Saif S."/>
            <person name="Shea T."/>
            <person name="Sisk P."/>
            <person name="Sykes S."/>
            <person name="Wortman J."/>
            <person name="Nusbaum C."/>
            <person name="Birren B."/>
        </authorList>
    </citation>
    <scope>NUCLEOTIDE SEQUENCE [LARGE SCALE GENOMIC DNA]</scope>
    <source>
        <strain evidence="2 3">ATCC 51513</strain>
    </source>
</reference>
<evidence type="ECO:0000313" key="4">
    <source>
        <dbReference type="Proteomes" id="UP000011016"/>
    </source>
</evidence>
<dbReference type="EMBL" id="CAJZ01000077">
    <property type="protein sequence ID" value="CCI83246.1"/>
    <property type="molecule type" value="Genomic_DNA"/>
</dbReference>
<dbReference type="GO" id="GO:0019441">
    <property type="term" value="P:L-tryptophan catabolic process to kynurenine"/>
    <property type="evidence" value="ECO:0007669"/>
    <property type="project" value="InterPro"/>
</dbReference>
<dbReference type="HOGENOM" id="CLU_030671_3_4_11"/>
<dbReference type="Proteomes" id="UP000006078">
    <property type="component" value="Unassembled WGS sequence"/>
</dbReference>
<evidence type="ECO:0000313" key="1">
    <source>
        <dbReference type="EMBL" id="CCI83246.1"/>
    </source>
</evidence>
<gene>
    <name evidence="1" type="ORF">BN46_0507</name>
    <name evidence="2" type="ORF">HMPREF9719_01044</name>
</gene>
<dbReference type="SUPFAM" id="SSF102198">
    <property type="entry name" value="Putative cyclase"/>
    <property type="match status" value="1"/>
</dbReference>
<dbReference type="PANTHER" id="PTHR31118:SF32">
    <property type="entry name" value="KYNURENINE FORMAMIDASE"/>
    <property type="match status" value="1"/>
</dbReference>
<reference evidence="1 4" key="1">
    <citation type="journal article" date="2012" name="J. Bacteriol.">
        <title>Draft Genome Sequence of Turicella otitidis ATCC 51513, Isolated from Middle Ear Fluid from a Child with Otitis Media.</title>
        <authorList>
            <person name="Brinkrolf K."/>
            <person name="Schneider J."/>
            <person name="Knecht M."/>
            <person name="Ruckert C."/>
            <person name="Tauch A."/>
        </authorList>
    </citation>
    <scope>NUCLEOTIDE SEQUENCE [LARGE SCALE GENOMIC DNA]</scope>
    <source>
        <strain evidence="1 4">ATCC 51513</strain>
    </source>
</reference>
<comment type="caution">
    <text evidence="1">The sequence shown here is derived from an EMBL/GenBank/DDBJ whole genome shotgun (WGS) entry which is preliminary data.</text>
</comment>
<dbReference type="RefSeq" id="WP_004600934.1">
    <property type="nucleotide sequence ID" value="NZ_HF541866.1"/>
</dbReference>
<evidence type="ECO:0008006" key="5">
    <source>
        <dbReference type="Google" id="ProtNLM"/>
    </source>
</evidence>
<evidence type="ECO:0000313" key="3">
    <source>
        <dbReference type="Proteomes" id="UP000006078"/>
    </source>
</evidence>
<organism evidence="1 4">
    <name type="scientific">Corynebacterium otitidis ATCC 51513</name>
    <dbReference type="NCBI Taxonomy" id="883169"/>
    <lineage>
        <taxon>Bacteria</taxon>
        <taxon>Bacillati</taxon>
        <taxon>Actinomycetota</taxon>
        <taxon>Actinomycetes</taxon>
        <taxon>Mycobacteriales</taxon>
        <taxon>Corynebacteriaceae</taxon>
        <taxon>Corynebacterium</taxon>
    </lineage>
</organism>
<evidence type="ECO:0000313" key="2">
    <source>
        <dbReference type="EMBL" id="EJZ82061.1"/>
    </source>
</evidence>
<dbReference type="Proteomes" id="UP000011016">
    <property type="component" value="Unassembled WGS sequence"/>
</dbReference>
<dbReference type="PANTHER" id="PTHR31118">
    <property type="entry name" value="CYCLASE-LIKE PROTEIN 2"/>
    <property type="match status" value="1"/>
</dbReference>
<dbReference type="InterPro" id="IPR037175">
    <property type="entry name" value="KFase_sf"/>
</dbReference>
<protein>
    <recommendedName>
        <fullName evidence="5">Cyclase family protein</fullName>
    </recommendedName>
</protein>
<dbReference type="OrthoDB" id="7067800at2"/>
<dbReference type="EMBL" id="AHAE01000045">
    <property type="protein sequence ID" value="EJZ82061.1"/>
    <property type="molecule type" value="Genomic_DNA"/>
</dbReference>
<keyword evidence="3" id="KW-1185">Reference proteome</keyword>
<dbReference type="Gene3D" id="3.50.30.50">
    <property type="entry name" value="Putative cyclase"/>
    <property type="match status" value="1"/>
</dbReference>
<dbReference type="Pfam" id="PF04199">
    <property type="entry name" value="Cyclase"/>
    <property type="match status" value="1"/>
</dbReference>